<dbReference type="InterPro" id="IPR036412">
    <property type="entry name" value="HAD-like_sf"/>
</dbReference>
<dbReference type="RefSeq" id="WP_021204601.1">
    <property type="nucleotide sequence ID" value="NZ_CP025298.1"/>
</dbReference>
<sequence length="157" mass="17523">MKPTILALDLEGTLISNAVSQIPRPGLHRFLEDVRSQFEELVLFTTVPEALARRIAGLLAREGSVPAWFVELRYIHWSGRTKDLSYVSPHVGEALLLDDHGPYVHDGQERLWVEIPLFGSPYSSDDDGLQIAAERLTDRIIELQSASDLGHMIADHG</sequence>
<evidence type="ECO:0000313" key="5">
    <source>
        <dbReference type="Proteomes" id="UP000515598"/>
    </source>
</evidence>
<dbReference type="Gene3D" id="3.40.50.1000">
    <property type="entry name" value="HAD superfamily/HAD-like"/>
    <property type="match status" value="1"/>
</dbReference>
<dbReference type="EMBL" id="CP025298">
    <property type="protein sequence ID" value="AUI05665.1"/>
    <property type="molecule type" value="Genomic_DNA"/>
</dbReference>
<evidence type="ECO:0000313" key="2">
    <source>
        <dbReference type="EMBL" id="AUI05665.1"/>
    </source>
</evidence>
<protein>
    <recommendedName>
        <fullName evidence="1">FCP1 homology domain-containing protein</fullName>
    </recommendedName>
</protein>
<dbReference type="AlphaFoldDB" id="A0A2H5IBH6"/>
<dbReference type="PROSITE" id="PS50969">
    <property type="entry name" value="FCP1"/>
    <property type="match status" value="1"/>
</dbReference>
<organism evidence="3 5">
    <name type="scientific">Stenotrophomonas maltophilia</name>
    <name type="common">Pseudomonas maltophilia</name>
    <name type="synonym">Xanthomonas maltophilia</name>
    <dbReference type="NCBI Taxonomy" id="40324"/>
    <lineage>
        <taxon>Bacteria</taxon>
        <taxon>Pseudomonadati</taxon>
        <taxon>Pseudomonadota</taxon>
        <taxon>Gammaproteobacteria</taxon>
        <taxon>Lysobacterales</taxon>
        <taxon>Lysobacteraceae</taxon>
        <taxon>Stenotrophomonas</taxon>
        <taxon>Stenotrophomonas maltophilia group</taxon>
    </lineage>
</organism>
<dbReference type="InterPro" id="IPR023214">
    <property type="entry name" value="HAD_sf"/>
</dbReference>
<evidence type="ECO:0000313" key="4">
    <source>
        <dbReference type="Proteomes" id="UP000234414"/>
    </source>
</evidence>
<dbReference type="SUPFAM" id="SSF56784">
    <property type="entry name" value="HAD-like"/>
    <property type="match status" value="1"/>
</dbReference>
<feature type="domain" description="FCP1 homology" evidence="1">
    <location>
        <begin position="1"/>
        <end position="143"/>
    </location>
</feature>
<evidence type="ECO:0000259" key="1">
    <source>
        <dbReference type="PROSITE" id="PS50969"/>
    </source>
</evidence>
<dbReference type="Proteomes" id="UP000515598">
    <property type="component" value="Chromosome"/>
</dbReference>
<reference evidence="3 5" key="2">
    <citation type="submission" date="2020-08" db="EMBL/GenBank/DDBJ databases">
        <title>Phenotypic and transcriptomic analysis of seven clinical Stenotrophomonas maltophilia isolates identify a small set of shared and commonly regulated genes involved in biofilm lifestyle.</title>
        <authorList>
            <person name="Alio I."/>
            <person name="Gudzuhn M."/>
            <person name="Streit W."/>
        </authorList>
    </citation>
    <scope>NUCLEOTIDE SEQUENCE [LARGE SCALE GENOMIC DNA]</scope>
    <source>
        <strain evidence="3 5">UHH_SKK55</strain>
    </source>
</reference>
<evidence type="ECO:0000313" key="3">
    <source>
        <dbReference type="EMBL" id="QNG79224.1"/>
    </source>
</evidence>
<dbReference type="EMBL" id="CP060025">
    <property type="protein sequence ID" value="QNG79224.1"/>
    <property type="molecule type" value="Genomic_DNA"/>
</dbReference>
<proteinExistence type="predicted"/>
<dbReference type="Proteomes" id="UP000234414">
    <property type="component" value="Chromosome"/>
</dbReference>
<dbReference type="Pfam" id="PF03031">
    <property type="entry name" value="NIF"/>
    <property type="match status" value="1"/>
</dbReference>
<dbReference type="OrthoDB" id="282100at2"/>
<dbReference type="InterPro" id="IPR004274">
    <property type="entry name" value="FCP1_dom"/>
</dbReference>
<accession>A0A2H5IBH6</accession>
<reference evidence="2 4" key="1">
    <citation type="submission" date="2017-12" db="EMBL/GenBank/DDBJ databases">
        <title>Complete Genome Sequence of Stenotrophomonas maltophilia CSM2.</title>
        <authorList>
            <person name="Castro-Jaimes S."/>
            <person name="Lopez-Leal G."/>
            <person name="Barberena Jonas C."/>
            <person name="Bustos P."/>
            <person name="Perez-Oseguera A."/>
            <person name="Cevallos M.A."/>
        </authorList>
    </citation>
    <scope>NUCLEOTIDE SEQUENCE [LARGE SCALE GENOMIC DNA]</scope>
    <source>
        <strain evidence="2 4">CSM2</strain>
    </source>
</reference>
<gene>
    <name evidence="3" type="ORF">GPNADHDJ_03457</name>
    <name evidence="2" type="ORF">SmaCSM2_00100</name>
</gene>
<name>A0A2H5IBH6_STEMA</name>